<evidence type="ECO:0000313" key="1">
    <source>
        <dbReference type="EMBL" id="JAS44481.1"/>
    </source>
</evidence>
<sequence>TFYDEGSLHLEVKREPEMRKIKVLERRVMPPMKTDFTELTLGPVITIKSEPDEMPQDFLIKPDSHLLKQEMLIKEEPMDCDSEMAATGHTGENPSLADLDSLTDLLQIPSDFKVDLDTLTTDIDTFDTTSSSSGSHFEFSCTPDVSDIICDIGVSNNWVETTFAEFINC</sequence>
<gene>
    <name evidence="1" type="ORF">g.28967</name>
</gene>
<dbReference type="AlphaFoldDB" id="A0A1B6F319"/>
<accession>A0A1B6F319</accession>
<protein>
    <submittedName>
        <fullName evidence="1">Uncharacterized protein</fullName>
    </submittedName>
</protein>
<name>A0A1B6F319_9HEMI</name>
<organism evidence="1">
    <name type="scientific">Cuerna arida</name>
    <dbReference type="NCBI Taxonomy" id="1464854"/>
    <lineage>
        <taxon>Eukaryota</taxon>
        <taxon>Metazoa</taxon>
        <taxon>Ecdysozoa</taxon>
        <taxon>Arthropoda</taxon>
        <taxon>Hexapoda</taxon>
        <taxon>Insecta</taxon>
        <taxon>Pterygota</taxon>
        <taxon>Neoptera</taxon>
        <taxon>Paraneoptera</taxon>
        <taxon>Hemiptera</taxon>
        <taxon>Auchenorrhyncha</taxon>
        <taxon>Membracoidea</taxon>
        <taxon>Cicadellidae</taxon>
        <taxon>Cicadellinae</taxon>
        <taxon>Proconiini</taxon>
        <taxon>Cuerna</taxon>
    </lineage>
</organism>
<dbReference type="EMBL" id="GECZ01025288">
    <property type="protein sequence ID" value="JAS44481.1"/>
    <property type="molecule type" value="Transcribed_RNA"/>
</dbReference>
<proteinExistence type="predicted"/>
<reference evidence="1" key="1">
    <citation type="submission" date="2015-11" db="EMBL/GenBank/DDBJ databases">
        <title>De novo transcriptome assembly of four potential Pierce s Disease insect vectors from Arizona vineyards.</title>
        <authorList>
            <person name="Tassone E.E."/>
        </authorList>
    </citation>
    <scope>NUCLEOTIDE SEQUENCE</scope>
</reference>
<feature type="non-terminal residue" evidence="1">
    <location>
        <position position="1"/>
    </location>
</feature>